<dbReference type="RefSeq" id="WP_344624258.1">
    <property type="nucleotide sequence ID" value="NZ_BAAALD010000027.1"/>
</dbReference>
<comment type="caution">
    <text evidence="2">The sequence shown here is derived from an EMBL/GenBank/DDBJ whole genome shotgun (WGS) entry which is preliminary data.</text>
</comment>
<gene>
    <name evidence="2" type="ORF">GCM10009663_31790</name>
</gene>
<keyword evidence="3" id="KW-1185">Reference proteome</keyword>
<evidence type="ECO:0000313" key="2">
    <source>
        <dbReference type="EMBL" id="GAA1085779.1"/>
    </source>
</evidence>
<dbReference type="EMBL" id="BAAALD010000027">
    <property type="protein sequence ID" value="GAA1085779.1"/>
    <property type="molecule type" value="Genomic_DNA"/>
</dbReference>
<dbReference type="Proteomes" id="UP001499987">
    <property type="component" value="Unassembled WGS sequence"/>
</dbReference>
<evidence type="ECO:0000313" key="3">
    <source>
        <dbReference type="Proteomes" id="UP001499987"/>
    </source>
</evidence>
<name>A0ABN1THS0_9ACTN</name>
<reference evidence="2 3" key="1">
    <citation type="journal article" date="2019" name="Int. J. Syst. Evol. Microbiol.">
        <title>The Global Catalogue of Microorganisms (GCM) 10K type strain sequencing project: providing services to taxonomists for standard genome sequencing and annotation.</title>
        <authorList>
            <consortium name="The Broad Institute Genomics Platform"/>
            <consortium name="The Broad Institute Genome Sequencing Center for Infectious Disease"/>
            <person name="Wu L."/>
            <person name="Ma J."/>
        </authorList>
    </citation>
    <scope>NUCLEOTIDE SEQUENCE [LARGE SCALE GENOMIC DNA]</scope>
    <source>
        <strain evidence="2 3">JCM 13002</strain>
    </source>
</reference>
<feature type="region of interest" description="Disordered" evidence="1">
    <location>
        <begin position="132"/>
        <end position="182"/>
    </location>
</feature>
<organism evidence="2 3">
    <name type="scientific">Kitasatospora arboriphila</name>
    <dbReference type="NCBI Taxonomy" id="258052"/>
    <lineage>
        <taxon>Bacteria</taxon>
        <taxon>Bacillati</taxon>
        <taxon>Actinomycetota</taxon>
        <taxon>Actinomycetes</taxon>
        <taxon>Kitasatosporales</taxon>
        <taxon>Streptomycetaceae</taxon>
        <taxon>Kitasatospora</taxon>
    </lineage>
</organism>
<protein>
    <submittedName>
        <fullName evidence="2">Uncharacterized protein</fullName>
    </submittedName>
</protein>
<sequence length="182" mass="18293">MHQNRNGVQDFDGFGEGLRLGRTVAVAVGRAVVGAAVAVGADAEAEALGRALADFDGFAETCRVGAAEAVAGATVGVSLAAGTVSSTGALIGRAAPLPSGATRASTPAPPRARPLAVRMAARRRFGAAVRRERRRWGSPSRAGRAVLRAGSTAVASTGAGPPAAPQPGQDSAPLRWRRHGAQ</sequence>
<feature type="compositionally biased region" description="Low complexity" evidence="1">
    <location>
        <begin position="149"/>
        <end position="173"/>
    </location>
</feature>
<evidence type="ECO:0000256" key="1">
    <source>
        <dbReference type="SAM" id="MobiDB-lite"/>
    </source>
</evidence>
<accession>A0ABN1THS0</accession>
<proteinExistence type="predicted"/>